<dbReference type="EMBL" id="BMXI01000009">
    <property type="protein sequence ID" value="GHC55395.1"/>
    <property type="molecule type" value="Genomic_DNA"/>
</dbReference>
<evidence type="ECO:0000256" key="1">
    <source>
        <dbReference type="SAM" id="SignalP"/>
    </source>
</evidence>
<feature type="signal peptide" evidence="1">
    <location>
        <begin position="1"/>
        <end position="22"/>
    </location>
</feature>
<accession>A0A918TNW0</accession>
<reference evidence="2" key="1">
    <citation type="journal article" date="2014" name="Int. J. Syst. Evol. Microbiol.">
        <title>Complete genome sequence of Corynebacterium casei LMG S-19264T (=DSM 44701T), isolated from a smear-ripened cheese.</title>
        <authorList>
            <consortium name="US DOE Joint Genome Institute (JGI-PGF)"/>
            <person name="Walter F."/>
            <person name="Albersmeier A."/>
            <person name="Kalinowski J."/>
            <person name="Ruckert C."/>
        </authorList>
    </citation>
    <scope>NUCLEOTIDE SEQUENCE</scope>
    <source>
        <strain evidence="2">KCTC 12988</strain>
    </source>
</reference>
<keyword evidence="1" id="KW-0732">Signal</keyword>
<evidence type="ECO:0000313" key="2">
    <source>
        <dbReference type="EMBL" id="GHC55395.1"/>
    </source>
</evidence>
<keyword evidence="3" id="KW-1185">Reference proteome</keyword>
<proteinExistence type="predicted"/>
<protein>
    <submittedName>
        <fullName evidence="2">Uncharacterized protein</fullName>
    </submittedName>
</protein>
<name>A0A918TNW0_9BACT</name>
<organism evidence="2 3">
    <name type="scientific">Roseibacillus persicicus</name>
    <dbReference type="NCBI Taxonomy" id="454148"/>
    <lineage>
        <taxon>Bacteria</taxon>
        <taxon>Pseudomonadati</taxon>
        <taxon>Verrucomicrobiota</taxon>
        <taxon>Verrucomicrobiia</taxon>
        <taxon>Verrucomicrobiales</taxon>
        <taxon>Verrucomicrobiaceae</taxon>
        <taxon>Roseibacillus</taxon>
    </lineage>
</organism>
<sequence length="341" mass="36814">MRFPFLLKGLLAGAVITTSASADDEWTVTLVQKHLESSGVFQGSVAREGSRVSFAPIPEGGSEFNLWAYRNGPLGLEEHLVDTETVGAYLPKGTLWITTADPYAGGIPRTRIDQGFTLNFEIEGLRKGGDAPKAAKKVLLDHNVAAATGDPKTSNLGPEEDFGQSFLTRNGTGAINFSASNIPGTDPYNDSGVETFRLFALPDGQTAELELSKAEVQVWPMSKATISGVTKSSYTIAPEVTVDLVNLYPESETWVQVYPGPESVGTNGTRLTESFALVSDVKPRDSVLRFTKLDSVLLDSGEWTLEVITRTPFGIERIAHTSINIDRDLALRGSFQALSDQ</sequence>
<reference evidence="2" key="2">
    <citation type="submission" date="2020-09" db="EMBL/GenBank/DDBJ databases">
        <authorList>
            <person name="Sun Q."/>
            <person name="Kim S."/>
        </authorList>
    </citation>
    <scope>NUCLEOTIDE SEQUENCE</scope>
    <source>
        <strain evidence="2">KCTC 12988</strain>
    </source>
</reference>
<dbReference type="AlphaFoldDB" id="A0A918TNW0"/>
<feature type="chain" id="PRO_5037437741" evidence="1">
    <location>
        <begin position="23"/>
        <end position="341"/>
    </location>
</feature>
<dbReference type="Proteomes" id="UP000644507">
    <property type="component" value="Unassembled WGS sequence"/>
</dbReference>
<comment type="caution">
    <text evidence="2">The sequence shown here is derived from an EMBL/GenBank/DDBJ whole genome shotgun (WGS) entry which is preliminary data.</text>
</comment>
<evidence type="ECO:0000313" key="3">
    <source>
        <dbReference type="Proteomes" id="UP000644507"/>
    </source>
</evidence>
<dbReference type="RefSeq" id="WP_189570054.1">
    <property type="nucleotide sequence ID" value="NZ_BMXI01000009.1"/>
</dbReference>
<gene>
    <name evidence="2" type="ORF">GCM10007100_22450</name>
</gene>